<dbReference type="PANTHER" id="PTHR21540:SF0">
    <property type="entry name" value="PHD FAMILY PROTEIN"/>
    <property type="match status" value="1"/>
</dbReference>
<evidence type="ECO:0000256" key="1">
    <source>
        <dbReference type="PROSITE-ProRule" id="PRU00175"/>
    </source>
</evidence>
<dbReference type="HOGENOM" id="CLU_1594810_0_0_1"/>
<dbReference type="GO" id="GO:0061630">
    <property type="term" value="F:ubiquitin protein ligase activity"/>
    <property type="evidence" value="ECO:0007669"/>
    <property type="project" value="InterPro"/>
</dbReference>
<protein>
    <recommendedName>
        <fullName evidence="3">RING-type domain-containing protein</fullName>
    </recommendedName>
</protein>
<accession>A0A0C9WIH8</accession>
<keyword evidence="1" id="KW-0863">Zinc-finger</keyword>
<feature type="domain" description="RING-type" evidence="3">
    <location>
        <begin position="92"/>
        <end position="142"/>
    </location>
</feature>
<keyword evidence="1" id="KW-0479">Metal-binding</keyword>
<dbReference type="STRING" id="1095629.A0A0C9WIH8"/>
<dbReference type="Gene3D" id="3.30.40.10">
    <property type="entry name" value="Zinc/RING finger domain, C3HC4 (zinc finger)"/>
    <property type="match status" value="1"/>
</dbReference>
<dbReference type="InterPro" id="IPR039903">
    <property type="entry name" value="Zswim2"/>
</dbReference>
<dbReference type="PROSITE" id="PS50089">
    <property type="entry name" value="ZF_RING_2"/>
    <property type="match status" value="1"/>
</dbReference>
<dbReference type="OrthoDB" id="2122982at2759"/>
<dbReference type="InterPro" id="IPR001841">
    <property type="entry name" value="Znf_RING"/>
</dbReference>
<sequence>MGGGLGALAAIVSLGVVKQEGLEGTYQWGDVVERKKEWALLTTESETKAPLAPNDVTNPLIREAHNRALGRPTAVTPAPQNKKLIPGKEDDCPICYDGTHGVAETALVFCEECGNALHKECSGQWRTTSVNSGNQLSCVWCRAWWVVPGHGAASDAADVGARGQEGY</sequence>
<dbReference type="Proteomes" id="UP000054477">
    <property type="component" value="Unassembled WGS sequence"/>
</dbReference>
<gene>
    <name evidence="4" type="ORF">K443DRAFT_13220</name>
</gene>
<dbReference type="GO" id="GO:0008270">
    <property type="term" value="F:zinc ion binding"/>
    <property type="evidence" value="ECO:0007669"/>
    <property type="project" value="UniProtKB-KW"/>
</dbReference>
<dbReference type="EMBL" id="KN838873">
    <property type="protein sequence ID" value="KIJ92969.1"/>
    <property type="molecule type" value="Genomic_DNA"/>
</dbReference>
<reference evidence="5" key="2">
    <citation type="submission" date="2015-01" db="EMBL/GenBank/DDBJ databases">
        <title>Evolutionary Origins and Diversification of the Mycorrhizal Mutualists.</title>
        <authorList>
            <consortium name="DOE Joint Genome Institute"/>
            <consortium name="Mycorrhizal Genomics Consortium"/>
            <person name="Kohler A."/>
            <person name="Kuo A."/>
            <person name="Nagy L.G."/>
            <person name="Floudas D."/>
            <person name="Copeland A."/>
            <person name="Barry K.W."/>
            <person name="Cichocki N."/>
            <person name="Veneault-Fourrey C."/>
            <person name="LaButti K."/>
            <person name="Lindquist E.A."/>
            <person name="Lipzen A."/>
            <person name="Lundell T."/>
            <person name="Morin E."/>
            <person name="Murat C."/>
            <person name="Riley R."/>
            <person name="Ohm R."/>
            <person name="Sun H."/>
            <person name="Tunlid A."/>
            <person name="Henrissat B."/>
            <person name="Grigoriev I.V."/>
            <person name="Hibbett D.S."/>
            <person name="Martin F."/>
        </authorList>
    </citation>
    <scope>NUCLEOTIDE SEQUENCE [LARGE SCALE GENOMIC DNA]</scope>
    <source>
        <strain evidence="5">LaAM-08-1</strain>
    </source>
</reference>
<organism evidence="4 5">
    <name type="scientific">Laccaria amethystina LaAM-08-1</name>
    <dbReference type="NCBI Taxonomy" id="1095629"/>
    <lineage>
        <taxon>Eukaryota</taxon>
        <taxon>Fungi</taxon>
        <taxon>Dikarya</taxon>
        <taxon>Basidiomycota</taxon>
        <taxon>Agaricomycotina</taxon>
        <taxon>Agaricomycetes</taxon>
        <taxon>Agaricomycetidae</taxon>
        <taxon>Agaricales</taxon>
        <taxon>Agaricineae</taxon>
        <taxon>Hydnangiaceae</taxon>
        <taxon>Laccaria</taxon>
    </lineage>
</organism>
<reference evidence="4 5" key="1">
    <citation type="submission" date="2014-04" db="EMBL/GenBank/DDBJ databases">
        <authorList>
            <consortium name="DOE Joint Genome Institute"/>
            <person name="Kuo A."/>
            <person name="Kohler A."/>
            <person name="Nagy L.G."/>
            <person name="Floudas D."/>
            <person name="Copeland A."/>
            <person name="Barry K.W."/>
            <person name="Cichocki N."/>
            <person name="Veneault-Fourrey C."/>
            <person name="LaButti K."/>
            <person name="Lindquist E.A."/>
            <person name="Lipzen A."/>
            <person name="Lundell T."/>
            <person name="Morin E."/>
            <person name="Murat C."/>
            <person name="Sun H."/>
            <person name="Tunlid A."/>
            <person name="Henrissat B."/>
            <person name="Grigoriev I.V."/>
            <person name="Hibbett D.S."/>
            <person name="Martin F."/>
            <person name="Nordberg H.P."/>
            <person name="Cantor M.N."/>
            <person name="Hua S.X."/>
        </authorList>
    </citation>
    <scope>NUCLEOTIDE SEQUENCE [LARGE SCALE GENOMIC DNA]</scope>
    <source>
        <strain evidence="4 5">LaAM-08-1</strain>
    </source>
</reference>
<evidence type="ECO:0000313" key="4">
    <source>
        <dbReference type="EMBL" id="KIJ92969.1"/>
    </source>
</evidence>
<evidence type="ECO:0000259" key="3">
    <source>
        <dbReference type="PROSITE" id="PS50089"/>
    </source>
</evidence>
<feature type="chain" id="PRO_5002205339" description="RING-type domain-containing protein" evidence="2">
    <location>
        <begin position="20"/>
        <end position="167"/>
    </location>
</feature>
<evidence type="ECO:0000313" key="5">
    <source>
        <dbReference type="Proteomes" id="UP000054477"/>
    </source>
</evidence>
<dbReference type="InterPro" id="IPR013083">
    <property type="entry name" value="Znf_RING/FYVE/PHD"/>
</dbReference>
<name>A0A0C9WIH8_9AGAR</name>
<dbReference type="AlphaFoldDB" id="A0A0C9WIH8"/>
<keyword evidence="5" id="KW-1185">Reference proteome</keyword>
<keyword evidence="1" id="KW-0862">Zinc</keyword>
<dbReference type="PANTHER" id="PTHR21540">
    <property type="entry name" value="RING FINGER AND SWIM DOMAIN-CONTAINING PROTEIN 2"/>
    <property type="match status" value="1"/>
</dbReference>
<keyword evidence="2" id="KW-0732">Signal</keyword>
<evidence type="ECO:0000256" key="2">
    <source>
        <dbReference type="SAM" id="SignalP"/>
    </source>
</evidence>
<dbReference type="SUPFAM" id="SSF57850">
    <property type="entry name" value="RING/U-box"/>
    <property type="match status" value="1"/>
</dbReference>
<feature type="signal peptide" evidence="2">
    <location>
        <begin position="1"/>
        <end position="19"/>
    </location>
</feature>
<proteinExistence type="predicted"/>